<protein>
    <submittedName>
        <fullName evidence="1">Uncharacterized protein</fullName>
    </submittedName>
</protein>
<evidence type="ECO:0000313" key="2">
    <source>
        <dbReference type="Proteomes" id="UP001251374"/>
    </source>
</evidence>
<proteinExistence type="predicted"/>
<sequence>MSRVDKIIAHQRPDGLVDSFGIERAFCNCLTPDEAAALLNRVVTEKPEYRNAAVRKVYEDIEKGYLACHERLIEELMSAFKNGDHRLRQSLGFVLSRISEVVPSRIQQRIELFFLDSRYIGVRRRGYKISTRRNKLNEQAIMKPWREYGDYEAAWLITKFFPVSFLIENRQAIEEHFTEGWQFSRLYLRMAEVQPGILSHLKARDTISYSYVLAKLGGRLDDEEAFKFLESASLDERFGLYVWSLGKLGKWEVLEAIDSKLLEFQVRRIRHVFPHYHI</sequence>
<name>A0ABU1HGJ9_9GAMM</name>
<gene>
    <name evidence="1" type="ORF">QC821_15115</name>
</gene>
<comment type="caution">
    <text evidence="1">The sequence shown here is derived from an EMBL/GenBank/DDBJ whole genome shotgun (WGS) entry which is preliminary data.</text>
</comment>
<reference evidence="1 2" key="1">
    <citation type="submission" date="2023-04" db="EMBL/GenBank/DDBJ databases">
        <title>A long-awaited taxogenomic arrangement of the family Halomonadaceae.</title>
        <authorList>
            <person name="De La Haba R."/>
            <person name="Chuvochina M."/>
            <person name="Wittouck S."/>
            <person name="Arahal D.R."/>
            <person name="Sanchez-Porro C."/>
            <person name="Hugenholtz P."/>
            <person name="Ventosa A."/>
        </authorList>
    </citation>
    <scope>NUCLEOTIDE SEQUENCE [LARGE SCALE GENOMIC DNA]</scope>
    <source>
        <strain evidence="1 2">DSM 26770</strain>
    </source>
</reference>
<evidence type="ECO:0000313" key="1">
    <source>
        <dbReference type="EMBL" id="MDR5906606.1"/>
    </source>
</evidence>
<organism evidence="1 2">
    <name type="scientific">Franzmannia qiaohouensis</name>
    <dbReference type="NCBI Taxonomy" id="1329370"/>
    <lineage>
        <taxon>Bacteria</taxon>
        <taxon>Pseudomonadati</taxon>
        <taxon>Pseudomonadota</taxon>
        <taxon>Gammaproteobacteria</taxon>
        <taxon>Oceanospirillales</taxon>
        <taxon>Halomonadaceae</taxon>
        <taxon>Franzmannia</taxon>
    </lineage>
</organism>
<keyword evidence="2" id="KW-1185">Reference proteome</keyword>
<dbReference type="Proteomes" id="UP001251374">
    <property type="component" value="Unassembled WGS sequence"/>
</dbReference>
<dbReference type="EMBL" id="JARWAM010000010">
    <property type="protein sequence ID" value="MDR5906606.1"/>
    <property type="molecule type" value="Genomic_DNA"/>
</dbReference>
<dbReference type="RefSeq" id="WP_309723199.1">
    <property type="nucleotide sequence ID" value="NZ_JARWAM010000010.1"/>
</dbReference>
<accession>A0ABU1HGJ9</accession>